<proteinExistence type="predicted"/>
<dbReference type="InterPro" id="IPR052210">
    <property type="entry name" value="LysM1-like"/>
</dbReference>
<protein>
    <recommendedName>
        <fullName evidence="3">LysM domain-containing protein</fullName>
    </recommendedName>
</protein>
<gene>
    <name evidence="4" type="ORF">PSALAMII_LOCUS6671</name>
</gene>
<dbReference type="Pfam" id="PF01476">
    <property type="entry name" value="LysM"/>
    <property type="match status" value="2"/>
</dbReference>
<dbReference type="CDD" id="cd00118">
    <property type="entry name" value="LysM"/>
    <property type="match status" value="2"/>
</dbReference>
<reference evidence="4" key="1">
    <citation type="submission" date="2021-07" db="EMBL/GenBank/DDBJ databases">
        <authorList>
            <person name="Branca A.L. A."/>
        </authorList>
    </citation>
    <scope>NUCLEOTIDE SEQUENCE</scope>
</reference>
<dbReference type="AlphaFoldDB" id="A0A9W4JBY3"/>
<dbReference type="InterPro" id="IPR036779">
    <property type="entry name" value="LysM_dom_sf"/>
</dbReference>
<dbReference type="SMART" id="SM00257">
    <property type="entry name" value="LysM"/>
    <property type="match status" value="2"/>
</dbReference>
<dbReference type="PANTHER" id="PTHR34997">
    <property type="entry name" value="AM15"/>
    <property type="match status" value="1"/>
</dbReference>
<keyword evidence="2" id="KW-0843">Virulence</keyword>
<dbReference type="SUPFAM" id="SSF54106">
    <property type="entry name" value="LysM domain"/>
    <property type="match status" value="1"/>
</dbReference>
<feature type="domain" description="LysM" evidence="3">
    <location>
        <begin position="254"/>
        <end position="302"/>
    </location>
</feature>
<dbReference type="PROSITE" id="PS51782">
    <property type="entry name" value="LYSM"/>
    <property type="match status" value="2"/>
</dbReference>
<comment type="caution">
    <text evidence="4">The sequence shown here is derived from an EMBL/GenBank/DDBJ whole genome shotgun (WGS) entry which is preliminary data.</text>
</comment>
<dbReference type="OrthoDB" id="10252509at2759"/>
<sequence>MRRATKIRRPTNVISHFTRVASVELMPKDEMCSSCYKTKLQMMQSSPYSFYSQLYKHNLETVNENCGLTSNTTIPEDLAVTEPEDDPFCPPDSVYTTKKGDTCTSIALDYSISLAALYRGNQDLIRDCNQVVVGEKLCLPPTCEFTYVLKSNDTCRSIEEANAETLFDNNTKLIAPLRQFNPWIDIYCANLQITSWAYGNVLCLAPQSGDYNTTDVVYTSYNPWGTESSGYGLYAISPPVNATVATGTTEHCGSWHTVTAGDSCAQICVQNKITINLFLAVNPSLKSERCTEHLVPGNAYCTGPMRGWN</sequence>
<evidence type="ECO:0000259" key="3">
    <source>
        <dbReference type="PROSITE" id="PS51782"/>
    </source>
</evidence>
<organism evidence="4 5">
    <name type="scientific">Penicillium salamii</name>
    <dbReference type="NCBI Taxonomy" id="1612424"/>
    <lineage>
        <taxon>Eukaryota</taxon>
        <taxon>Fungi</taxon>
        <taxon>Dikarya</taxon>
        <taxon>Ascomycota</taxon>
        <taxon>Pezizomycotina</taxon>
        <taxon>Eurotiomycetes</taxon>
        <taxon>Eurotiomycetidae</taxon>
        <taxon>Eurotiales</taxon>
        <taxon>Aspergillaceae</taxon>
        <taxon>Penicillium</taxon>
    </lineage>
</organism>
<feature type="domain" description="LysM" evidence="3">
    <location>
        <begin position="93"/>
        <end position="139"/>
    </location>
</feature>
<dbReference type="PANTHER" id="PTHR34997:SF16">
    <property type="entry name" value="LYSM DOMAIN-CONTAINING PROTEIN"/>
    <property type="match status" value="1"/>
</dbReference>
<dbReference type="InterPro" id="IPR018392">
    <property type="entry name" value="LysM"/>
</dbReference>
<evidence type="ECO:0000256" key="1">
    <source>
        <dbReference type="ARBA" id="ARBA00022669"/>
    </source>
</evidence>
<dbReference type="EMBL" id="CAJVPD010000244">
    <property type="protein sequence ID" value="CAG8390639.1"/>
    <property type="molecule type" value="Genomic_DNA"/>
</dbReference>
<accession>A0A9W4JBY3</accession>
<evidence type="ECO:0000313" key="4">
    <source>
        <dbReference type="EMBL" id="CAG8390639.1"/>
    </source>
</evidence>
<dbReference type="GO" id="GO:0008061">
    <property type="term" value="F:chitin binding"/>
    <property type="evidence" value="ECO:0007669"/>
    <property type="project" value="UniProtKB-KW"/>
</dbReference>
<evidence type="ECO:0000313" key="5">
    <source>
        <dbReference type="Proteomes" id="UP001152592"/>
    </source>
</evidence>
<evidence type="ECO:0000256" key="2">
    <source>
        <dbReference type="ARBA" id="ARBA00023026"/>
    </source>
</evidence>
<keyword evidence="1" id="KW-0147">Chitin-binding</keyword>
<name>A0A9W4JBY3_9EURO</name>
<dbReference type="Proteomes" id="UP001152592">
    <property type="component" value="Unassembled WGS sequence"/>
</dbReference>
<dbReference type="Gene3D" id="3.10.350.10">
    <property type="entry name" value="LysM domain"/>
    <property type="match status" value="3"/>
</dbReference>